<evidence type="ECO:0000256" key="1">
    <source>
        <dbReference type="ARBA" id="ARBA00010638"/>
    </source>
</evidence>
<dbReference type="Proteomes" id="UP001595880">
    <property type="component" value="Unassembled WGS sequence"/>
</dbReference>
<evidence type="ECO:0000256" key="2">
    <source>
        <dbReference type="ARBA" id="ARBA00022741"/>
    </source>
</evidence>
<evidence type="ECO:0000256" key="3">
    <source>
        <dbReference type="ARBA" id="ARBA00022840"/>
    </source>
</evidence>
<comment type="cofactor">
    <cofactor evidence="4">
        <name>Mg(2+)</name>
        <dbReference type="ChEBI" id="CHEBI:18420"/>
    </cofactor>
</comment>
<dbReference type="SUPFAM" id="SSF100950">
    <property type="entry name" value="NagB/RpiA/CoA transferase-like"/>
    <property type="match status" value="1"/>
</dbReference>
<dbReference type="NCBIfam" id="TIGR02727">
    <property type="entry name" value="MTHFS_bact"/>
    <property type="match status" value="1"/>
</dbReference>
<dbReference type="EMBL" id="JBHSDV010000003">
    <property type="protein sequence ID" value="MFC4388528.1"/>
    <property type="molecule type" value="Genomic_DNA"/>
</dbReference>
<dbReference type="PANTHER" id="PTHR23407">
    <property type="entry name" value="ATPASE INHIBITOR/5-FORMYLTETRAHYDROFOLATE CYCLO-LIGASE"/>
    <property type="match status" value="1"/>
</dbReference>
<dbReference type="PANTHER" id="PTHR23407:SF1">
    <property type="entry name" value="5-FORMYLTETRAHYDROFOLATE CYCLO-LIGASE"/>
    <property type="match status" value="1"/>
</dbReference>
<comment type="caution">
    <text evidence="5">The sequence shown here is derived from an EMBL/GenBank/DDBJ whole genome shotgun (WGS) entry which is preliminary data.</text>
</comment>
<accession>A0ABV8W0B0</accession>
<dbReference type="PIRSF" id="PIRSF006806">
    <property type="entry name" value="FTHF_cligase"/>
    <property type="match status" value="1"/>
</dbReference>
<keyword evidence="6" id="KW-1185">Reference proteome</keyword>
<evidence type="ECO:0000313" key="5">
    <source>
        <dbReference type="EMBL" id="MFC4388528.1"/>
    </source>
</evidence>
<protein>
    <recommendedName>
        <fullName evidence="4">5-formyltetrahydrofolate cyclo-ligase</fullName>
        <ecNumber evidence="4">6.3.3.2</ecNumber>
    </recommendedName>
</protein>
<dbReference type="InterPro" id="IPR024185">
    <property type="entry name" value="FTHF_cligase-like_sf"/>
</dbReference>
<keyword evidence="5" id="KW-0436">Ligase</keyword>
<proteinExistence type="inferred from homology"/>
<dbReference type="Gene3D" id="3.40.50.10420">
    <property type="entry name" value="NagB/RpiA/CoA transferase-like"/>
    <property type="match status" value="1"/>
</dbReference>
<keyword evidence="4" id="KW-0479">Metal-binding</keyword>
<reference evidence="6" key="1">
    <citation type="journal article" date="2019" name="Int. J. Syst. Evol. Microbiol.">
        <title>The Global Catalogue of Microorganisms (GCM) 10K type strain sequencing project: providing services to taxonomists for standard genome sequencing and annotation.</title>
        <authorList>
            <consortium name="The Broad Institute Genomics Platform"/>
            <consortium name="The Broad Institute Genome Sequencing Center for Infectious Disease"/>
            <person name="Wu L."/>
            <person name="Ma J."/>
        </authorList>
    </citation>
    <scope>NUCLEOTIDE SEQUENCE [LARGE SCALE GENOMIC DNA]</scope>
    <source>
        <strain evidence="6">KACC 14058</strain>
    </source>
</reference>
<dbReference type="GO" id="GO:0030272">
    <property type="term" value="F:5-formyltetrahydrofolate cyclo-ligase activity"/>
    <property type="evidence" value="ECO:0007669"/>
    <property type="project" value="UniProtKB-EC"/>
</dbReference>
<gene>
    <name evidence="5" type="ORF">ACFOZ1_12055</name>
</gene>
<keyword evidence="3 4" id="KW-0067">ATP-binding</keyword>
<name>A0ABV8W0B0_9BACI</name>
<evidence type="ECO:0000313" key="6">
    <source>
        <dbReference type="Proteomes" id="UP001595880"/>
    </source>
</evidence>
<dbReference type="InterPro" id="IPR002698">
    <property type="entry name" value="FTHF_cligase"/>
</dbReference>
<evidence type="ECO:0000256" key="4">
    <source>
        <dbReference type="RuleBase" id="RU361279"/>
    </source>
</evidence>
<dbReference type="InterPro" id="IPR037171">
    <property type="entry name" value="NagB/RpiA_transferase-like"/>
</dbReference>
<organism evidence="5 6">
    <name type="scientific">Gracilibacillus marinus</name>
    <dbReference type="NCBI Taxonomy" id="630535"/>
    <lineage>
        <taxon>Bacteria</taxon>
        <taxon>Bacillati</taxon>
        <taxon>Bacillota</taxon>
        <taxon>Bacilli</taxon>
        <taxon>Bacillales</taxon>
        <taxon>Bacillaceae</taxon>
        <taxon>Gracilibacillus</taxon>
    </lineage>
</organism>
<dbReference type="Pfam" id="PF01812">
    <property type="entry name" value="5-FTHF_cyc-lig"/>
    <property type="match status" value="1"/>
</dbReference>
<sequence>MDIKASIRKKMLNKLKNIQNRNTIESQIHQILFDTSYWKKSHVVAATYSMKHEWDTIRIIEKGWEEGKKVVLPRCDRITNTMTFYQCDNFEQLENTFLDLYEPVQHSSQIISKASIDVMIVPGLAFTMDGDRIGYGGGYFDRYLKNYKNTKIALAADFQIVKEDIHEKHDIQVDCIITNSSVIQCKK</sequence>
<comment type="catalytic activity">
    <reaction evidence="4">
        <text>(6S)-5-formyl-5,6,7,8-tetrahydrofolate + ATP = (6R)-5,10-methenyltetrahydrofolate + ADP + phosphate</text>
        <dbReference type="Rhea" id="RHEA:10488"/>
        <dbReference type="ChEBI" id="CHEBI:30616"/>
        <dbReference type="ChEBI" id="CHEBI:43474"/>
        <dbReference type="ChEBI" id="CHEBI:57455"/>
        <dbReference type="ChEBI" id="CHEBI:57457"/>
        <dbReference type="ChEBI" id="CHEBI:456216"/>
        <dbReference type="EC" id="6.3.3.2"/>
    </reaction>
</comment>
<dbReference type="RefSeq" id="WP_390199600.1">
    <property type="nucleotide sequence ID" value="NZ_JBHSDV010000003.1"/>
</dbReference>
<comment type="similarity">
    <text evidence="1 4">Belongs to the 5-formyltetrahydrofolate cyclo-ligase family.</text>
</comment>
<keyword evidence="2 4" id="KW-0547">Nucleotide-binding</keyword>
<keyword evidence="4" id="KW-0460">Magnesium</keyword>
<dbReference type="EC" id="6.3.3.2" evidence="4"/>